<sequence>MLTLRLGNKRRTQLESVTYTTF</sequence>
<dbReference type="EMBL" id="GBXM01059093">
    <property type="protein sequence ID" value="JAH49484.1"/>
    <property type="molecule type" value="Transcribed_RNA"/>
</dbReference>
<organism evidence="1">
    <name type="scientific">Anguilla anguilla</name>
    <name type="common">European freshwater eel</name>
    <name type="synonym">Muraena anguilla</name>
    <dbReference type="NCBI Taxonomy" id="7936"/>
    <lineage>
        <taxon>Eukaryota</taxon>
        <taxon>Metazoa</taxon>
        <taxon>Chordata</taxon>
        <taxon>Craniata</taxon>
        <taxon>Vertebrata</taxon>
        <taxon>Euteleostomi</taxon>
        <taxon>Actinopterygii</taxon>
        <taxon>Neopterygii</taxon>
        <taxon>Teleostei</taxon>
        <taxon>Anguilliformes</taxon>
        <taxon>Anguillidae</taxon>
        <taxon>Anguilla</taxon>
    </lineage>
</organism>
<dbReference type="EMBL" id="GBXM01046807">
    <property type="protein sequence ID" value="JAH61770.1"/>
    <property type="molecule type" value="Transcribed_RNA"/>
</dbReference>
<dbReference type="AlphaFoldDB" id="A0A0E9U9D9"/>
<reference evidence="1" key="2">
    <citation type="journal article" date="2015" name="Fish Shellfish Immunol.">
        <title>Early steps in the European eel (Anguilla anguilla)-Vibrio vulnificus interaction in the gills: Role of the RtxA13 toxin.</title>
        <authorList>
            <person name="Callol A."/>
            <person name="Pajuelo D."/>
            <person name="Ebbesson L."/>
            <person name="Teles M."/>
            <person name="MacKenzie S."/>
            <person name="Amaro C."/>
        </authorList>
    </citation>
    <scope>NUCLEOTIDE SEQUENCE</scope>
</reference>
<proteinExistence type="predicted"/>
<protein>
    <submittedName>
        <fullName evidence="1">Uncharacterized protein</fullName>
    </submittedName>
</protein>
<accession>A0A0E9U9D9</accession>
<reference evidence="1" key="1">
    <citation type="submission" date="2014-11" db="EMBL/GenBank/DDBJ databases">
        <authorList>
            <person name="Amaro Gonzalez C."/>
        </authorList>
    </citation>
    <scope>NUCLEOTIDE SEQUENCE</scope>
</reference>
<evidence type="ECO:0000313" key="1">
    <source>
        <dbReference type="EMBL" id="JAH61770.1"/>
    </source>
</evidence>
<name>A0A0E9U9D9_ANGAN</name>